<feature type="compositionally biased region" description="Low complexity" evidence="1">
    <location>
        <begin position="188"/>
        <end position="201"/>
    </location>
</feature>
<feature type="compositionally biased region" description="Pro residues" evidence="1">
    <location>
        <begin position="202"/>
        <end position="225"/>
    </location>
</feature>
<organism evidence="2 3">
    <name type="scientific">Anabarilius grahami</name>
    <name type="common">Kanglang fish</name>
    <name type="synonym">Barilius grahami</name>
    <dbReference type="NCBI Taxonomy" id="495550"/>
    <lineage>
        <taxon>Eukaryota</taxon>
        <taxon>Metazoa</taxon>
        <taxon>Chordata</taxon>
        <taxon>Craniata</taxon>
        <taxon>Vertebrata</taxon>
        <taxon>Euteleostomi</taxon>
        <taxon>Actinopterygii</taxon>
        <taxon>Neopterygii</taxon>
        <taxon>Teleostei</taxon>
        <taxon>Ostariophysi</taxon>
        <taxon>Cypriniformes</taxon>
        <taxon>Xenocyprididae</taxon>
        <taxon>Xenocypridinae</taxon>
        <taxon>Xenocypridinae incertae sedis</taxon>
        <taxon>Anabarilius</taxon>
    </lineage>
</organism>
<comment type="caution">
    <text evidence="2">The sequence shown here is derived from an EMBL/GenBank/DDBJ whole genome shotgun (WGS) entry which is preliminary data.</text>
</comment>
<keyword evidence="3" id="KW-1185">Reference proteome</keyword>
<sequence length="268" mass="29247">MGLFLVPVSPVPPKPTSASDRLCGFRQDSRSLERYVEEFVELAYLANWPDACLNACFLAGLDEDTNRFKEPACNFSLVEAINLILFLNCSDFVIEEVLDQSCNPRPVPTETQAAWPVRQSPLSSSYPSSGHSPGVLPDPKTPMADEKSSAGPRWSKRKKKATKQSQSPDFSASVQPQSPEFSAAEQPVGGEHVGVTHVGGAPDPPWPPSAPDTPWPPTAPDPSRPPMATFSTLLVRSDRALITAVMSRAYTSMRARHHCRCQSAIRPH</sequence>
<dbReference type="Proteomes" id="UP000281406">
    <property type="component" value="Unassembled WGS sequence"/>
</dbReference>
<feature type="region of interest" description="Disordered" evidence="1">
    <location>
        <begin position="103"/>
        <end position="227"/>
    </location>
</feature>
<reference evidence="2 3" key="1">
    <citation type="submission" date="2018-10" db="EMBL/GenBank/DDBJ databases">
        <title>Genome assembly for a Yunnan-Guizhou Plateau 3E fish, Anabarilius grahami (Regan), and its evolutionary and genetic applications.</title>
        <authorList>
            <person name="Jiang W."/>
        </authorList>
    </citation>
    <scope>NUCLEOTIDE SEQUENCE [LARGE SCALE GENOMIC DNA]</scope>
    <source>
        <strain evidence="2">AG-KIZ</strain>
        <tissue evidence="2">Muscle</tissue>
    </source>
</reference>
<gene>
    <name evidence="2" type="ORF">DPX16_4829</name>
</gene>
<feature type="compositionally biased region" description="Polar residues" evidence="1">
    <location>
        <begin position="163"/>
        <end position="180"/>
    </location>
</feature>
<proteinExistence type="predicted"/>
<name>A0A3N0ZAF6_ANAGA</name>
<evidence type="ECO:0000313" key="3">
    <source>
        <dbReference type="Proteomes" id="UP000281406"/>
    </source>
</evidence>
<evidence type="ECO:0000313" key="2">
    <source>
        <dbReference type="EMBL" id="ROL55361.1"/>
    </source>
</evidence>
<evidence type="ECO:0000256" key="1">
    <source>
        <dbReference type="SAM" id="MobiDB-lite"/>
    </source>
</evidence>
<accession>A0A3N0ZAF6</accession>
<dbReference type="OrthoDB" id="8963682at2759"/>
<protein>
    <submittedName>
        <fullName evidence="2">Uncharacterized protein</fullName>
    </submittedName>
</protein>
<dbReference type="AlphaFoldDB" id="A0A3N0ZAF6"/>
<feature type="compositionally biased region" description="Low complexity" evidence="1">
    <location>
        <begin position="120"/>
        <end position="133"/>
    </location>
</feature>
<dbReference type="EMBL" id="RJVU01000976">
    <property type="protein sequence ID" value="ROL55361.1"/>
    <property type="molecule type" value="Genomic_DNA"/>
</dbReference>